<organism evidence="1 2">
    <name type="scientific">Bacillus thermozeamaize</name>
    <dbReference type="NCBI Taxonomy" id="230954"/>
    <lineage>
        <taxon>Bacteria</taxon>
        <taxon>Bacillati</taxon>
        <taxon>Bacillota</taxon>
        <taxon>Bacilli</taxon>
        <taxon>Bacillales</taxon>
        <taxon>Bacillaceae</taxon>
        <taxon>Bacillus</taxon>
    </lineage>
</organism>
<dbReference type="AlphaFoldDB" id="A0A1Y3PHB6"/>
<dbReference type="Proteomes" id="UP000196475">
    <property type="component" value="Unassembled WGS sequence"/>
</dbReference>
<dbReference type="EMBL" id="LZRT01000086">
    <property type="protein sequence ID" value="OUM86752.1"/>
    <property type="molecule type" value="Genomic_DNA"/>
</dbReference>
<name>A0A1Y3PHB6_9BACI</name>
<reference evidence="2" key="1">
    <citation type="submission" date="2016-06" db="EMBL/GenBank/DDBJ databases">
        <authorList>
            <person name="Nascimento L."/>
            <person name="Pereira R.V."/>
            <person name="Martins L.F."/>
            <person name="Quaggio R.B."/>
            <person name="Silva A.M."/>
            <person name="Setubal J.C."/>
        </authorList>
    </citation>
    <scope>NUCLEOTIDE SEQUENCE [LARGE SCALE GENOMIC DNA]</scope>
</reference>
<sequence>MLRKLRWMLGWDERWICFASILRTLIPCFRGIIWASFVRRFKGVKSEWRKEEAALSPQSRFAGRKKEEIERE</sequence>
<gene>
    <name evidence="1" type="ORF">BAA01_03940</name>
</gene>
<comment type="caution">
    <text evidence="1">The sequence shown here is derived from an EMBL/GenBank/DDBJ whole genome shotgun (WGS) entry which is preliminary data.</text>
</comment>
<evidence type="ECO:0000313" key="2">
    <source>
        <dbReference type="Proteomes" id="UP000196475"/>
    </source>
</evidence>
<evidence type="ECO:0000313" key="1">
    <source>
        <dbReference type="EMBL" id="OUM86752.1"/>
    </source>
</evidence>
<accession>A0A1Y3PHB6</accession>
<protein>
    <submittedName>
        <fullName evidence="1">Uncharacterized protein</fullName>
    </submittedName>
</protein>
<proteinExistence type="predicted"/>